<dbReference type="InterPro" id="IPR020846">
    <property type="entry name" value="MFS_dom"/>
</dbReference>
<comment type="caution">
    <text evidence="8">The sequence shown here is derived from an EMBL/GenBank/DDBJ whole genome shotgun (WGS) entry which is preliminary data.</text>
</comment>
<dbReference type="PANTHER" id="PTHR23502:SF47">
    <property type="entry name" value="MAJOR FACILITATOR SUPERFAMILY (MFS) PROFILE DOMAIN-CONTAINING PROTEIN-RELATED"/>
    <property type="match status" value="1"/>
</dbReference>
<feature type="transmembrane region" description="Helical" evidence="6">
    <location>
        <begin position="498"/>
        <end position="516"/>
    </location>
</feature>
<dbReference type="PROSITE" id="PS50850">
    <property type="entry name" value="MFS"/>
    <property type="match status" value="1"/>
</dbReference>
<dbReference type="Pfam" id="PF07690">
    <property type="entry name" value="MFS_1"/>
    <property type="match status" value="1"/>
</dbReference>
<feature type="transmembrane region" description="Helical" evidence="6">
    <location>
        <begin position="470"/>
        <end position="492"/>
    </location>
</feature>
<keyword evidence="2 6" id="KW-0812">Transmembrane</keyword>
<comment type="subcellular location">
    <subcellularLocation>
        <location evidence="1">Membrane</location>
        <topology evidence="1">Multi-pass membrane protein</topology>
    </subcellularLocation>
</comment>
<dbReference type="GO" id="GO:0022857">
    <property type="term" value="F:transmembrane transporter activity"/>
    <property type="evidence" value="ECO:0007669"/>
    <property type="project" value="InterPro"/>
</dbReference>
<dbReference type="EMBL" id="QGDH01000028">
    <property type="protein sequence ID" value="RAR13952.1"/>
    <property type="molecule type" value="Genomic_DNA"/>
</dbReference>
<evidence type="ECO:0000256" key="2">
    <source>
        <dbReference type="ARBA" id="ARBA00022692"/>
    </source>
</evidence>
<sequence length="605" mass="66515">MAFFLQRRAIQRHVQTELQRVTEFSGPLSAPTEEAKELGEWEAPGKPSKGEPYSKIPGITLMEDCNNEVYYQVDWASPNDPLNPKKWSTIHRIGATMLVCLVAFVATIASSIDSAVLTSATAEFGVSEVAESLATALFLIGMGFGALLLSPLSELLGRYLVYISSLFVFGCWILAAALAPNYGAQIAFRFLAGFSASAPLTVAGGTVGDMWSPVEKTFALPLYAIPAFGGPVFGAYIGYSRGVDWRWTEWITLILVGVVFLLILLLKRESFAPRILSYKADCFRRLTGNKNFKTAAEASHGSLGDLMSKSFLRPFLLCTQPIVMAFTLYLTIVYIILFTFLDGYPFIFAETYGINEGLSNICFLGLFVGIALSAILVPIAYRRTTQQLKNDGDDGSGKAIHRESRLFFAMVGAPALPIGLFWMGWTDYDSVSIWSPLVASVLVGFSNICVFMSAYMYMIDSYEAYAASALTFNALIRYLAAGGMTIVGIPMYRNLGTHWTLTLLGCLSVLTVPIPIHSGKHPPKATENPQLHFTSLVSPPIGWHQTPQNPLQSTPHVANLPIAVVSFAAHRRFKSFLRYRSEIQIERIGLVTQIAPRKRRSGGYM</sequence>
<feature type="transmembrane region" description="Helical" evidence="6">
    <location>
        <begin position="159"/>
        <end position="180"/>
    </location>
</feature>
<evidence type="ECO:0000256" key="1">
    <source>
        <dbReference type="ARBA" id="ARBA00004141"/>
    </source>
</evidence>
<feature type="transmembrane region" description="Helical" evidence="6">
    <location>
        <begin position="93"/>
        <end position="112"/>
    </location>
</feature>
<dbReference type="OrthoDB" id="3936150at2759"/>
<keyword evidence="3 6" id="KW-1133">Transmembrane helix</keyword>
<dbReference type="InterPro" id="IPR036259">
    <property type="entry name" value="MFS_trans_sf"/>
</dbReference>
<keyword evidence="4 6" id="KW-0472">Membrane</keyword>
<dbReference type="AlphaFoldDB" id="A0A364N9J8"/>
<evidence type="ECO:0000256" key="3">
    <source>
        <dbReference type="ARBA" id="ARBA00022989"/>
    </source>
</evidence>
<feature type="transmembrane region" description="Helical" evidence="6">
    <location>
        <begin position="406"/>
        <end position="425"/>
    </location>
</feature>
<feature type="domain" description="Major facilitator superfamily (MFS) profile" evidence="7">
    <location>
        <begin position="95"/>
        <end position="520"/>
    </location>
</feature>
<dbReference type="PANTHER" id="PTHR23502">
    <property type="entry name" value="MAJOR FACILITATOR SUPERFAMILY"/>
    <property type="match status" value="1"/>
</dbReference>
<evidence type="ECO:0000313" key="9">
    <source>
        <dbReference type="Proteomes" id="UP000249619"/>
    </source>
</evidence>
<protein>
    <submittedName>
        <fullName evidence="8">Benomyl/methotrexate resistance protein</fullName>
    </submittedName>
</protein>
<evidence type="ECO:0000259" key="7">
    <source>
        <dbReference type="PROSITE" id="PS50850"/>
    </source>
</evidence>
<evidence type="ECO:0000313" key="8">
    <source>
        <dbReference type="EMBL" id="RAR13952.1"/>
    </source>
</evidence>
<organism evidence="8 9">
    <name type="scientific">Stemphylium lycopersici</name>
    <name type="common">Tomato gray leaf spot disease fungus</name>
    <name type="synonym">Thyrospora lycopersici</name>
    <dbReference type="NCBI Taxonomy" id="183478"/>
    <lineage>
        <taxon>Eukaryota</taxon>
        <taxon>Fungi</taxon>
        <taxon>Dikarya</taxon>
        <taxon>Ascomycota</taxon>
        <taxon>Pezizomycotina</taxon>
        <taxon>Dothideomycetes</taxon>
        <taxon>Pleosporomycetidae</taxon>
        <taxon>Pleosporales</taxon>
        <taxon>Pleosporineae</taxon>
        <taxon>Pleosporaceae</taxon>
        <taxon>Stemphylium</taxon>
    </lineage>
</organism>
<evidence type="ECO:0000256" key="4">
    <source>
        <dbReference type="ARBA" id="ARBA00023136"/>
    </source>
</evidence>
<feature type="transmembrane region" description="Helical" evidence="6">
    <location>
        <begin position="315"/>
        <end position="337"/>
    </location>
</feature>
<evidence type="ECO:0000256" key="6">
    <source>
        <dbReference type="SAM" id="Phobius"/>
    </source>
</evidence>
<dbReference type="InterPro" id="IPR011701">
    <property type="entry name" value="MFS"/>
</dbReference>
<dbReference type="Proteomes" id="UP000249619">
    <property type="component" value="Unassembled WGS sequence"/>
</dbReference>
<proteinExistence type="predicted"/>
<dbReference type="GO" id="GO:0005886">
    <property type="term" value="C:plasma membrane"/>
    <property type="evidence" value="ECO:0007669"/>
    <property type="project" value="TreeGrafter"/>
</dbReference>
<dbReference type="SUPFAM" id="SSF103473">
    <property type="entry name" value="MFS general substrate transporter"/>
    <property type="match status" value="1"/>
</dbReference>
<reference evidence="9" key="1">
    <citation type="submission" date="2018-05" db="EMBL/GenBank/DDBJ databases">
        <title>Draft genome sequence of Stemphylium lycopersici strain CIDEFI 213.</title>
        <authorList>
            <person name="Medina R."/>
            <person name="Franco M.E.E."/>
            <person name="Lucentini C.G."/>
            <person name="Saparrat M.C.N."/>
            <person name="Balatti P.A."/>
        </authorList>
    </citation>
    <scope>NUCLEOTIDE SEQUENCE [LARGE SCALE GENOMIC DNA]</scope>
    <source>
        <strain evidence="9">CIDEFI 213</strain>
    </source>
</reference>
<dbReference type="Gene3D" id="1.20.1250.20">
    <property type="entry name" value="MFS general substrate transporter like domains"/>
    <property type="match status" value="1"/>
</dbReference>
<dbReference type="CDD" id="cd17323">
    <property type="entry name" value="MFS_Tpo1_MDR_like"/>
    <property type="match status" value="1"/>
</dbReference>
<gene>
    <name evidence="8" type="ORF">DDE83_002683</name>
</gene>
<feature type="transmembrane region" description="Helical" evidence="6">
    <location>
        <begin position="132"/>
        <end position="152"/>
    </location>
</feature>
<evidence type="ECO:0000256" key="5">
    <source>
        <dbReference type="SAM" id="MobiDB-lite"/>
    </source>
</evidence>
<feature type="transmembrane region" description="Helical" evidence="6">
    <location>
        <begin position="437"/>
        <end position="458"/>
    </location>
</feature>
<feature type="transmembrane region" description="Helical" evidence="6">
    <location>
        <begin position="220"/>
        <end position="239"/>
    </location>
</feature>
<feature type="transmembrane region" description="Helical" evidence="6">
    <location>
        <begin position="186"/>
        <end position="208"/>
    </location>
</feature>
<keyword evidence="9" id="KW-1185">Reference proteome</keyword>
<feature type="transmembrane region" description="Helical" evidence="6">
    <location>
        <begin position="245"/>
        <end position="266"/>
    </location>
</feature>
<name>A0A364N9J8_STELY</name>
<dbReference type="STRING" id="183478.A0A364N9J8"/>
<feature type="transmembrane region" description="Helical" evidence="6">
    <location>
        <begin position="357"/>
        <end position="381"/>
    </location>
</feature>
<feature type="region of interest" description="Disordered" evidence="5">
    <location>
        <begin position="26"/>
        <end position="50"/>
    </location>
</feature>
<accession>A0A364N9J8</accession>